<dbReference type="AlphaFoldDB" id="A0A7S3BFA5"/>
<dbReference type="InterPro" id="IPR050587">
    <property type="entry name" value="GNT1/Glycosyltrans_8"/>
</dbReference>
<feature type="chain" id="PRO_5030940406" description="Hexosyltransferase" evidence="1">
    <location>
        <begin position="44"/>
        <end position="387"/>
    </location>
</feature>
<accession>A0A7S3BFA5</accession>
<sequence length="387" mass="43176">MRRLSRRARAWERGSRAAWRPVSTLLLLLAAACALLAAPGAMARPPARPQETLPQLRLAVAVAVTADGEYGDAMAVLASSVRKHYPLAEGPRGVALVAIVTPKVQRLRPMLKEFGWMIKEVDGPGVAYEEIADSKLRLNIRKAGCCGLDELLKLRALQLEEYDRVLVLDGDTIMLGPVDRLFATNATLVYTRDGAGGGVRPPAHGGEYPLQGGVWMVRPSAAVFARVMDGFKHGEFHKNGLGWNDSGSGYWWGGGTIQGLLPWMFRHVFPEGESLEVDRCLYDNMGDEDRCRDMAQEQLRLYHFTVCPKPWSCMLNEGRSSCSVAQHAWWKTRQGIEEARGLTPTPTCNRRGRYSPMMVPENDRALYVKLCNQPQYCEWTKDFQAEE</sequence>
<gene>
    <name evidence="2" type="ORF">PSIN1315_LOCUS3300</name>
</gene>
<dbReference type="SUPFAM" id="SSF53448">
    <property type="entry name" value="Nucleotide-diphospho-sugar transferases"/>
    <property type="match status" value="1"/>
</dbReference>
<dbReference type="EMBL" id="HBHY01005039">
    <property type="protein sequence ID" value="CAE0131088.1"/>
    <property type="molecule type" value="Transcribed_RNA"/>
</dbReference>
<reference evidence="2" key="1">
    <citation type="submission" date="2021-01" db="EMBL/GenBank/DDBJ databases">
        <authorList>
            <person name="Corre E."/>
            <person name="Pelletier E."/>
            <person name="Niang G."/>
            <person name="Scheremetjew M."/>
            <person name="Finn R."/>
            <person name="Kale V."/>
            <person name="Holt S."/>
            <person name="Cochrane G."/>
            <person name="Meng A."/>
            <person name="Brown T."/>
            <person name="Cohen L."/>
        </authorList>
    </citation>
    <scope>NUCLEOTIDE SEQUENCE</scope>
    <source>
        <strain evidence="2">RCC927</strain>
    </source>
</reference>
<organism evidence="2">
    <name type="scientific">Prasinoderma singulare</name>
    <dbReference type="NCBI Taxonomy" id="676789"/>
    <lineage>
        <taxon>Eukaryota</taxon>
        <taxon>Viridiplantae</taxon>
        <taxon>Prasinodermophyta</taxon>
        <taxon>Prasinodermophyceae</taxon>
        <taxon>Prasinodermales</taxon>
        <taxon>Prasinodermaceae</taxon>
        <taxon>Prasinoderma</taxon>
    </lineage>
</organism>
<dbReference type="Gene3D" id="3.90.550.10">
    <property type="entry name" value="Spore Coat Polysaccharide Biosynthesis Protein SpsA, Chain A"/>
    <property type="match status" value="1"/>
</dbReference>
<dbReference type="PROSITE" id="PS51257">
    <property type="entry name" value="PROKAR_LIPOPROTEIN"/>
    <property type="match status" value="1"/>
</dbReference>
<evidence type="ECO:0000256" key="1">
    <source>
        <dbReference type="SAM" id="SignalP"/>
    </source>
</evidence>
<evidence type="ECO:0008006" key="3">
    <source>
        <dbReference type="Google" id="ProtNLM"/>
    </source>
</evidence>
<evidence type="ECO:0000313" key="2">
    <source>
        <dbReference type="EMBL" id="CAE0131088.1"/>
    </source>
</evidence>
<proteinExistence type="predicted"/>
<dbReference type="InterPro" id="IPR029044">
    <property type="entry name" value="Nucleotide-diphossugar_trans"/>
</dbReference>
<dbReference type="PANTHER" id="PTHR11183">
    <property type="entry name" value="GLYCOGENIN SUBFAMILY MEMBER"/>
    <property type="match status" value="1"/>
</dbReference>
<name>A0A7S3BFA5_9VIRI</name>
<feature type="signal peptide" evidence="1">
    <location>
        <begin position="1"/>
        <end position="43"/>
    </location>
</feature>
<protein>
    <recommendedName>
        <fullName evidence="3">Hexosyltransferase</fullName>
    </recommendedName>
</protein>
<keyword evidence="1" id="KW-0732">Signal</keyword>